<name>A0A4P6JK52_KTERU</name>
<evidence type="ECO:0000256" key="1">
    <source>
        <dbReference type="SAM" id="Coils"/>
    </source>
</evidence>
<keyword evidence="1" id="KW-0175">Coiled coil</keyword>
<feature type="coiled-coil region" evidence="1">
    <location>
        <begin position="104"/>
        <end position="146"/>
    </location>
</feature>
<dbReference type="AlphaFoldDB" id="A0A4P6JK52"/>
<dbReference type="Pfam" id="PF11599">
    <property type="entry name" value="AviRa"/>
    <property type="match status" value="1"/>
</dbReference>
<dbReference type="GO" id="GO:0030488">
    <property type="term" value="P:tRNA methylation"/>
    <property type="evidence" value="ECO:0007669"/>
    <property type="project" value="TreeGrafter"/>
</dbReference>
<gene>
    <name evidence="2" type="ORF">EPA93_05725</name>
</gene>
<dbReference type="OrthoDB" id="3576210at2"/>
<accession>A0A4P6JK52</accession>
<evidence type="ECO:0008006" key="4">
    <source>
        <dbReference type="Google" id="ProtNLM"/>
    </source>
</evidence>
<dbReference type="SUPFAM" id="SSF53335">
    <property type="entry name" value="S-adenosyl-L-methionine-dependent methyltransferases"/>
    <property type="match status" value="1"/>
</dbReference>
<dbReference type="KEGG" id="kbs:EPA93_05725"/>
<protein>
    <recommendedName>
        <fullName evidence="4">rRNA methyltransferase</fullName>
    </recommendedName>
</protein>
<dbReference type="Gene3D" id="1.10.287.540">
    <property type="entry name" value="Helix hairpin bin"/>
    <property type="match status" value="1"/>
</dbReference>
<dbReference type="Proteomes" id="UP000290365">
    <property type="component" value="Chromosome"/>
</dbReference>
<evidence type="ECO:0000313" key="2">
    <source>
        <dbReference type="EMBL" id="QBD75528.1"/>
    </source>
</evidence>
<dbReference type="PANTHER" id="PTHR14911">
    <property type="entry name" value="THUMP DOMAIN-CONTAINING"/>
    <property type="match status" value="1"/>
</dbReference>
<keyword evidence="3" id="KW-1185">Reference proteome</keyword>
<proteinExistence type="predicted"/>
<evidence type="ECO:0000313" key="3">
    <source>
        <dbReference type="Proteomes" id="UP000290365"/>
    </source>
</evidence>
<dbReference type="EMBL" id="CP035758">
    <property type="protein sequence ID" value="QBD75528.1"/>
    <property type="molecule type" value="Genomic_DNA"/>
</dbReference>
<dbReference type="GO" id="GO:0016423">
    <property type="term" value="F:tRNA (guanine) methyltransferase activity"/>
    <property type="evidence" value="ECO:0007669"/>
    <property type="project" value="TreeGrafter"/>
</dbReference>
<dbReference type="InterPro" id="IPR024268">
    <property type="entry name" value="AviRa"/>
</dbReference>
<dbReference type="Gene3D" id="3.40.50.150">
    <property type="entry name" value="Vaccinia Virus protein VP39"/>
    <property type="match status" value="1"/>
</dbReference>
<sequence>MPYHFARENQDFSDFATGRVFYSLPGHPAFPPRLASEIFQRCLALRTRQEMSAPCVVYDPCCGSASLLSAIGYLHWSVIRHLIGSDIDAEALKLAERNMALLTLEGLNQRCAELRTRAEQYGRASYEQAINSVQRLRQRLQVMLKTHELSATLFHTDATAGSALCQKLGKQTVDIVLSDLPYGQQSSWRSAEPAPGEVLEPVRQLLTALLPVLATHAIVALVTSKQQKVQHEAYRRLSRFELGKRRVVFLTPMEQ</sequence>
<dbReference type="PANTHER" id="PTHR14911:SF13">
    <property type="entry name" value="TRNA (GUANINE(6)-N2)-METHYLTRANSFERASE THUMP3"/>
    <property type="match status" value="1"/>
</dbReference>
<dbReference type="InterPro" id="IPR029063">
    <property type="entry name" value="SAM-dependent_MTases_sf"/>
</dbReference>
<reference evidence="2 3" key="1">
    <citation type="submission" date="2019-01" db="EMBL/GenBank/DDBJ databases">
        <title>Ktedonosporobacter rubrisoli SCAWS-G2.</title>
        <authorList>
            <person name="Huang Y."/>
            <person name="Yan B."/>
        </authorList>
    </citation>
    <scope>NUCLEOTIDE SEQUENCE [LARGE SCALE GENOMIC DNA]</scope>
    <source>
        <strain evidence="2 3">SCAWS-G2</strain>
    </source>
</reference>
<dbReference type="RefSeq" id="WP_129886126.1">
    <property type="nucleotide sequence ID" value="NZ_CP035758.1"/>
</dbReference>
<organism evidence="2 3">
    <name type="scientific">Ktedonosporobacter rubrisoli</name>
    <dbReference type="NCBI Taxonomy" id="2509675"/>
    <lineage>
        <taxon>Bacteria</taxon>
        <taxon>Bacillati</taxon>
        <taxon>Chloroflexota</taxon>
        <taxon>Ktedonobacteria</taxon>
        <taxon>Ktedonobacterales</taxon>
        <taxon>Ktedonosporobacteraceae</taxon>
        <taxon>Ktedonosporobacter</taxon>
    </lineage>
</organism>